<dbReference type="Proteomes" id="UP001497525">
    <property type="component" value="Unassembled WGS sequence"/>
</dbReference>
<evidence type="ECO:0000313" key="2">
    <source>
        <dbReference type="EMBL" id="CAL5139496.1"/>
    </source>
</evidence>
<name>A0AAV2TU90_CALDB</name>
<protein>
    <submittedName>
        <fullName evidence="2">Uncharacterized protein</fullName>
    </submittedName>
</protein>
<feature type="compositionally biased region" description="Basic and acidic residues" evidence="1">
    <location>
        <begin position="110"/>
        <end position="125"/>
    </location>
</feature>
<feature type="region of interest" description="Disordered" evidence="1">
    <location>
        <begin position="103"/>
        <end position="125"/>
    </location>
</feature>
<proteinExistence type="predicted"/>
<comment type="caution">
    <text evidence="2">The sequence shown here is derived from an EMBL/GenBank/DDBJ whole genome shotgun (WGS) entry which is preliminary data.</text>
</comment>
<dbReference type="AlphaFoldDB" id="A0AAV2TU90"/>
<dbReference type="EMBL" id="CAXLJL010000601">
    <property type="protein sequence ID" value="CAL5139496.1"/>
    <property type="molecule type" value="Genomic_DNA"/>
</dbReference>
<evidence type="ECO:0000256" key="1">
    <source>
        <dbReference type="SAM" id="MobiDB-lite"/>
    </source>
</evidence>
<gene>
    <name evidence="2" type="ORF">CDAUBV1_LOCUS14527</name>
</gene>
<reference evidence="2" key="1">
    <citation type="submission" date="2024-06" db="EMBL/GenBank/DDBJ databases">
        <authorList>
            <person name="Liu X."/>
            <person name="Lenzi L."/>
            <person name="Haldenby T S."/>
            <person name="Uol C."/>
        </authorList>
    </citation>
    <scope>NUCLEOTIDE SEQUENCE</scope>
</reference>
<organism evidence="2 3">
    <name type="scientific">Calicophoron daubneyi</name>
    <name type="common">Rumen fluke</name>
    <name type="synonym">Paramphistomum daubneyi</name>
    <dbReference type="NCBI Taxonomy" id="300641"/>
    <lineage>
        <taxon>Eukaryota</taxon>
        <taxon>Metazoa</taxon>
        <taxon>Spiralia</taxon>
        <taxon>Lophotrochozoa</taxon>
        <taxon>Platyhelminthes</taxon>
        <taxon>Trematoda</taxon>
        <taxon>Digenea</taxon>
        <taxon>Plagiorchiida</taxon>
        <taxon>Pronocephalata</taxon>
        <taxon>Paramphistomoidea</taxon>
        <taxon>Paramphistomidae</taxon>
        <taxon>Calicophoron</taxon>
    </lineage>
</organism>
<accession>A0AAV2TU90</accession>
<evidence type="ECO:0000313" key="3">
    <source>
        <dbReference type="Proteomes" id="UP001497525"/>
    </source>
</evidence>
<sequence length="190" mass="21826">MYQISLLLRVRPICWCSTSSVFALSAGLLLFQSMQIKIVDSTSPARMLHCDSYSRQHFHSWIDGQMFFRFRKLISVIHTAVFNCRCHLHLHITSEDASKQKATDVALPKTEGKTEPELPKLDKKADRDPLYDDGLLLGRYLLCRSSGGELLGYCHPAYQHQFVLNRYLRVDQKGRTFLSIYDGHGNYSLI</sequence>